<dbReference type="eggNOG" id="COG2226">
    <property type="taxonomic scope" value="Bacteria"/>
</dbReference>
<dbReference type="RefSeq" id="WP_013797677.1">
    <property type="nucleotide sequence ID" value="NC_015559.1"/>
</dbReference>
<dbReference type="Proteomes" id="UP000009230">
    <property type="component" value="Chromosome"/>
</dbReference>
<accession>F6CSP9</accession>
<evidence type="ECO:0000313" key="2">
    <source>
        <dbReference type="EMBL" id="AEF56207.1"/>
    </source>
</evidence>
<dbReference type="HOGENOM" id="CLU_073559_0_0_6"/>
<keyword evidence="2" id="KW-0808">Transferase</keyword>
<keyword evidence="3" id="KW-1185">Reference proteome</keyword>
<dbReference type="InterPro" id="IPR029063">
    <property type="entry name" value="SAM-dependent_MTases_sf"/>
</dbReference>
<proteinExistence type="predicted"/>
<gene>
    <name evidence="2" type="ordered locus">Mar181_3184</name>
</gene>
<evidence type="ECO:0000313" key="3">
    <source>
        <dbReference type="Proteomes" id="UP000009230"/>
    </source>
</evidence>
<dbReference type="EMBL" id="CP002771">
    <property type="protein sequence ID" value="AEF56207.1"/>
    <property type="molecule type" value="Genomic_DNA"/>
</dbReference>
<organism evidence="2 3">
    <name type="scientific">Marinomonas posidonica (strain CECT 7376 / NCIMB 14433 / IVIA-Po-181)</name>
    <dbReference type="NCBI Taxonomy" id="491952"/>
    <lineage>
        <taxon>Bacteria</taxon>
        <taxon>Pseudomonadati</taxon>
        <taxon>Pseudomonadota</taxon>
        <taxon>Gammaproteobacteria</taxon>
        <taxon>Oceanospirillales</taxon>
        <taxon>Oceanospirillaceae</taxon>
        <taxon>Marinomonas</taxon>
    </lineage>
</organism>
<dbReference type="GO" id="GO:0032259">
    <property type="term" value="P:methylation"/>
    <property type="evidence" value="ECO:0007669"/>
    <property type="project" value="UniProtKB-KW"/>
</dbReference>
<name>F6CSP9_MARPP</name>
<feature type="domain" description="Methyltransferase" evidence="1">
    <location>
        <begin position="42"/>
        <end position="136"/>
    </location>
</feature>
<dbReference type="PANTHER" id="PTHR43464:SF78">
    <property type="entry name" value="SLR1117 PROTEIN"/>
    <property type="match status" value="1"/>
</dbReference>
<evidence type="ECO:0000259" key="1">
    <source>
        <dbReference type="Pfam" id="PF13649"/>
    </source>
</evidence>
<dbReference type="AlphaFoldDB" id="F6CSP9"/>
<dbReference type="InterPro" id="IPR041698">
    <property type="entry name" value="Methyltransf_25"/>
</dbReference>
<dbReference type="STRING" id="491952.Mar181_3184"/>
<dbReference type="Gene3D" id="3.40.50.150">
    <property type="entry name" value="Vaccinia Virus protein VP39"/>
    <property type="match status" value="1"/>
</dbReference>
<dbReference type="OrthoDB" id="9808480at2"/>
<dbReference type="CDD" id="cd02440">
    <property type="entry name" value="AdoMet_MTases"/>
    <property type="match status" value="1"/>
</dbReference>
<keyword evidence="2" id="KW-0489">Methyltransferase</keyword>
<dbReference type="KEGG" id="mpc:Mar181_3184"/>
<dbReference type="GO" id="GO:0008168">
    <property type="term" value="F:methyltransferase activity"/>
    <property type="evidence" value="ECO:0007669"/>
    <property type="project" value="UniProtKB-KW"/>
</dbReference>
<protein>
    <submittedName>
        <fullName evidence="2">Methyltransferase type 11</fullName>
    </submittedName>
</protein>
<reference evidence="2 3" key="1">
    <citation type="journal article" date="2012" name="Stand. Genomic Sci.">
        <title>Complete genome sequence of Marinomonas posidonica type strain (IVIA-Po-181(T)).</title>
        <authorList>
            <person name="Lucas-Elio P."/>
            <person name="Goodwin L."/>
            <person name="Woyke T."/>
            <person name="Pitluck S."/>
            <person name="Nolan M."/>
            <person name="Kyrpides N.C."/>
            <person name="Detter J.C."/>
            <person name="Copeland A."/>
            <person name="Lu M."/>
            <person name="Bruce D."/>
            <person name="Detter C."/>
            <person name="Tapia R."/>
            <person name="Han S."/>
            <person name="Land M.L."/>
            <person name="Ivanova N."/>
            <person name="Mikhailova N."/>
            <person name="Johnston A.W."/>
            <person name="Sanchez-Amat A."/>
        </authorList>
    </citation>
    <scope>NUCLEOTIDE SEQUENCE [LARGE SCALE GENOMIC DNA]</scope>
    <source>
        <strain evidence="3">CECT 7376 / NCIMB 14433 / IVIA-Po-181</strain>
    </source>
</reference>
<dbReference type="Pfam" id="PF13649">
    <property type="entry name" value="Methyltransf_25"/>
    <property type="match status" value="1"/>
</dbReference>
<dbReference type="SUPFAM" id="SSF53335">
    <property type="entry name" value="S-adenosyl-L-methionine-dependent methyltransferases"/>
    <property type="match status" value="1"/>
</dbReference>
<sequence>MDELKLLIDMHKDANRQGPGSDAETEKAISMAGLDRNTPLNIADIGCGTGASTLTLARLLNAKITAVDFLQDFIDVLSARARDEGVEDKINPLCASMEQLPFENETFDVIWSEGAIYNLGFEKGIADWKRYLKPGGLLVVSEITWLTSSRPLALQDYWDNEYPETDTASAKIALLEDSGYTPIGYFALPEHCWLDHYYDPMRKSFDAFLSRNGDSAEAQAIVEAERHEMALYEKYKAYFSYGVYIARKTDAQNS</sequence>
<dbReference type="PANTHER" id="PTHR43464">
    <property type="entry name" value="METHYLTRANSFERASE"/>
    <property type="match status" value="1"/>
</dbReference>